<feature type="region of interest" description="Disordered" evidence="1">
    <location>
        <begin position="41"/>
        <end position="103"/>
    </location>
</feature>
<feature type="compositionally biased region" description="Basic and acidic residues" evidence="1">
    <location>
        <begin position="79"/>
        <end position="89"/>
    </location>
</feature>
<accession>A0ABV5Z847</accession>
<name>A0ABV5Z847_9STAP</name>
<protein>
    <submittedName>
        <fullName evidence="2">DUF5327 family protein</fullName>
    </submittedName>
</protein>
<dbReference type="Proteomes" id="UP001589740">
    <property type="component" value="Unassembled WGS sequence"/>
</dbReference>
<evidence type="ECO:0000313" key="2">
    <source>
        <dbReference type="EMBL" id="MFB9861202.1"/>
    </source>
</evidence>
<feature type="compositionally biased region" description="Basic and acidic residues" evidence="1">
    <location>
        <begin position="41"/>
        <end position="52"/>
    </location>
</feature>
<comment type="caution">
    <text evidence="2">The sequence shown here is derived from an EMBL/GenBank/DDBJ whole genome shotgun (WGS) entry which is preliminary data.</text>
</comment>
<gene>
    <name evidence="2" type="ORF">ACFFLE_09005</name>
</gene>
<keyword evidence="3" id="KW-1185">Reference proteome</keyword>
<dbReference type="InterPro" id="IPR035218">
    <property type="entry name" value="DUF5327"/>
</dbReference>
<reference evidence="2 3" key="1">
    <citation type="submission" date="2024-09" db="EMBL/GenBank/DDBJ databases">
        <authorList>
            <person name="Sun Q."/>
            <person name="Mori K."/>
        </authorList>
    </citation>
    <scope>NUCLEOTIDE SEQUENCE [LARGE SCALE GENOMIC DNA]</scope>
    <source>
        <strain evidence="2 3">JCM 12822</strain>
    </source>
</reference>
<sequence length="103" mass="11501">MRREIIAELKQELNLMETAGGQHEFDKHVYAMERLLSLLKTGEDAGDAHPEANHTVPGSMSETDRRMLEQMGGSVPHSTRQETKGRQLETEDGSGNGESLFDF</sequence>
<proteinExistence type="predicted"/>
<organism evidence="2 3">
    <name type="scientific">Salinicoccus siamensis</name>
    <dbReference type="NCBI Taxonomy" id="381830"/>
    <lineage>
        <taxon>Bacteria</taxon>
        <taxon>Bacillati</taxon>
        <taxon>Bacillota</taxon>
        <taxon>Bacilli</taxon>
        <taxon>Bacillales</taxon>
        <taxon>Staphylococcaceae</taxon>
        <taxon>Salinicoccus</taxon>
    </lineage>
</organism>
<evidence type="ECO:0000256" key="1">
    <source>
        <dbReference type="SAM" id="MobiDB-lite"/>
    </source>
</evidence>
<dbReference type="EMBL" id="JBHMAH010000029">
    <property type="protein sequence ID" value="MFB9861202.1"/>
    <property type="molecule type" value="Genomic_DNA"/>
</dbReference>
<dbReference type="Pfam" id="PF17261">
    <property type="entry name" value="DUF5327"/>
    <property type="match status" value="1"/>
</dbReference>
<dbReference type="RefSeq" id="WP_380570770.1">
    <property type="nucleotide sequence ID" value="NZ_JBHMAH010000029.1"/>
</dbReference>
<evidence type="ECO:0000313" key="3">
    <source>
        <dbReference type="Proteomes" id="UP001589740"/>
    </source>
</evidence>